<name>A0A9D4TNN0_CHLVU</name>
<evidence type="ECO:0000256" key="5">
    <source>
        <dbReference type="ARBA" id="ARBA00022723"/>
    </source>
</evidence>
<dbReference type="PANTHER" id="PTHR11141">
    <property type="entry name" value="PROTEIN TRANSPORT PROTEIN SEC23"/>
    <property type="match status" value="1"/>
</dbReference>
<feature type="domain" description="Sec23/Sec24 beta-sandwich" evidence="20">
    <location>
        <begin position="412"/>
        <end position="517"/>
    </location>
</feature>
<evidence type="ECO:0000259" key="18">
    <source>
        <dbReference type="Pfam" id="PF04811"/>
    </source>
</evidence>
<dbReference type="Gene3D" id="3.40.20.10">
    <property type="entry name" value="Severin"/>
    <property type="match status" value="1"/>
</dbReference>
<feature type="domain" description="Gelsolin-like" evidence="16">
    <location>
        <begin position="644"/>
        <end position="730"/>
    </location>
</feature>
<keyword evidence="8 14" id="KW-0931">ER-Golgi transport</keyword>
<reference evidence="21" key="1">
    <citation type="journal article" date="2019" name="Plant J.">
        <title>Chlorella vulgaris genome assembly and annotation reveals the molecular basis for metabolic acclimation to high light conditions.</title>
        <authorList>
            <person name="Cecchin M."/>
            <person name="Marcolungo L."/>
            <person name="Rossato M."/>
            <person name="Girolomoni L."/>
            <person name="Cosentino E."/>
            <person name="Cuine S."/>
            <person name="Li-Beisson Y."/>
            <person name="Delledonne M."/>
            <person name="Ballottari M."/>
        </authorList>
    </citation>
    <scope>NUCLEOTIDE SEQUENCE</scope>
    <source>
        <strain evidence="21">211/11P</strain>
    </source>
</reference>
<proteinExistence type="inferred from homology"/>
<evidence type="ECO:0000259" key="19">
    <source>
        <dbReference type="Pfam" id="PF04815"/>
    </source>
</evidence>
<dbReference type="SUPFAM" id="SSF81995">
    <property type="entry name" value="beta-sandwich domain of Sec23/24"/>
    <property type="match status" value="1"/>
</dbReference>
<keyword evidence="12 14" id="KW-0968">Cytoplasmic vesicle</keyword>
<dbReference type="FunFam" id="1.20.120.730:FF:000005">
    <property type="entry name" value="Protein transport protein SEC23"/>
    <property type="match status" value="1"/>
</dbReference>
<dbReference type="GO" id="GO:0070971">
    <property type="term" value="C:endoplasmic reticulum exit site"/>
    <property type="evidence" value="ECO:0007669"/>
    <property type="project" value="TreeGrafter"/>
</dbReference>
<evidence type="ECO:0000256" key="14">
    <source>
        <dbReference type="RuleBase" id="RU365030"/>
    </source>
</evidence>
<dbReference type="OrthoDB" id="10256289at2759"/>
<evidence type="ECO:0000256" key="8">
    <source>
        <dbReference type="ARBA" id="ARBA00022892"/>
    </source>
</evidence>
<keyword evidence="11 14" id="KW-0472">Membrane</keyword>
<dbReference type="Gene3D" id="1.20.120.730">
    <property type="entry name" value="Sec23/Sec24 helical domain"/>
    <property type="match status" value="1"/>
</dbReference>
<evidence type="ECO:0000313" key="22">
    <source>
        <dbReference type="Proteomes" id="UP001055712"/>
    </source>
</evidence>
<evidence type="ECO:0000256" key="4">
    <source>
        <dbReference type="ARBA" id="ARBA00022448"/>
    </source>
</evidence>
<dbReference type="SUPFAM" id="SSF82919">
    <property type="entry name" value="Zn-finger domain of Sec23/24"/>
    <property type="match status" value="1"/>
</dbReference>
<comment type="caution">
    <text evidence="21">The sequence shown here is derived from an EMBL/GenBank/DDBJ whole genome shotgun (WGS) entry which is preliminary data.</text>
</comment>
<evidence type="ECO:0000256" key="11">
    <source>
        <dbReference type="ARBA" id="ARBA00023136"/>
    </source>
</evidence>
<dbReference type="Gene3D" id="2.30.30.380">
    <property type="entry name" value="Zn-finger domain of Sec23/24"/>
    <property type="match status" value="1"/>
</dbReference>
<dbReference type="InterPro" id="IPR012990">
    <property type="entry name" value="Beta-sandwich_Sec23_24"/>
</dbReference>
<dbReference type="Pfam" id="PF00626">
    <property type="entry name" value="Gelsolin"/>
    <property type="match status" value="1"/>
</dbReference>
<dbReference type="InterPro" id="IPR029006">
    <property type="entry name" value="ADF-H/Gelsolin-like_dom_sf"/>
</dbReference>
<sequence length="772" mass="84383">MAEFAELEEIDGVRMTWNVWPQSRLEAAKCVVPFTTLYSPAKQTSQLQVVEYDPVSCKTCGSVLNPYCSVDFAAKIWTCPFCHTRNHFPPHYAGISEASVPAELFPQYSTLEYSLPRLGAQSPPAYVFVLDTCVPEDELLAAKTAVQQALTMVPEYAQVGLVTFGTHVHVHELGFSECPKAYVFRGTKDYAAAQVQEQLGLHSQAAQRRGAGPGSPQKGGGGGPAPVPGSRPGNRFILPLSECDFAVNQALEELQRDAFPAVAASRPSRALGTAVQVAAALMGGCLPAGGGAGRLMLLVGGPCTEGSGKVVDKELTEPIRSHKDLVKDAAPYHRKAKKFYDAIAAQLVAQGHSMDLFACSLDQVGLSEMKSCIEHTGGYVVQTDTFTNPIFKDSLRRMFTPAGEEGYLGLSSNATFEVHCSKDIKVCGLLGPASALEKKSSLVSEQVVGVGGTTAWKLCTLSAGTTLAVVYDIVAPHTGNAPDPMASQQFFIQFLTRYLHDSGTMRCRVTTITRRWVEGSNLGDLIQGFDQEAAAVLMGRVVSYKMETEEDFDATRWLDRALIRLCSRFGDYRKDDPDSFQLRPQLSYYPQFLFNFRRSQFIQVFGNSPDETAYARIMLNREATGDAMLMIQPTLHAFTFGGAPEPVLLDVSSIAPDRILLLDAYFYVVVFHGSTVAQWRKAGYQEQEEHAAFKVLLQAPQSEAHAIISRRFPTPRFTDCDQNGSQARFLLAKLNPSATYNTSSAMSSEIIMTDDVSLQVFTDHLKKLAVQS</sequence>
<feature type="domain" description="Sec23/Sec24 helical" evidence="19">
    <location>
        <begin position="530"/>
        <end position="628"/>
    </location>
</feature>
<keyword evidence="14" id="KW-0963">Cytoplasm</keyword>
<comment type="function">
    <text evidence="13 14">Component of the coat protein complex II (COPII) which promotes the formation of transport vesicles from the endoplasmic reticulum (ER). The coat has two main functions, the physical deformation of the endoplasmic reticulum membrane into vesicles and the selection of cargo molecules.</text>
</comment>
<dbReference type="Pfam" id="PF08033">
    <property type="entry name" value="Sec23_BS"/>
    <property type="match status" value="1"/>
</dbReference>
<dbReference type="GO" id="GO:0030127">
    <property type="term" value="C:COPII vesicle coat"/>
    <property type="evidence" value="ECO:0007669"/>
    <property type="project" value="InterPro"/>
</dbReference>
<dbReference type="GO" id="GO:0005096">
    <property type="term" value="F:GTPase activator activity"/>
    <property type="evidence" value="ECO:0007669"/>
    <property type="project" value="TreeGrafter"/>
</dbReference>
<dbReference type="InterPro" id="IPR036174">
    <property type="entry name" value="Znf_Sec23_Sec24_sf"/>
</dbReference>
<dbReference type="InterPro" id="IPR007123">
    <property type="entry name" value="Gelsolin-like_dom"/>
</dbReference>
<evidence type="ECO:0000259" key="16">
    <source>
        <dbReference type="Pfam" id="PF00626"/>
    </source>
</evidence>
<keyword evidence="6 14" id="KW-0256">Endoplasmic reticulum</keyword>
<comment type="subcellular location">
    <subcellularLocation>
        <location evidence="14">Cytoplasmic vesicle</location>
        <location evidence="14">COPII-coated vesicle membrane</location>
        <topology evidence="14">Peripheral membrane protein</topology>
        <orientation evidence="14">Cytoplasmic side</orientation>
    </subcellularLocation>
    <subcellularLocation>
        <location evidence="14">Endoplasmic reticulum membrane</location>
        <topology evidence="14">Peripheral membrane protein</topology>
        <orientation evidence="14">Cytoplasmic side</orientation>
    </subcellularLocation>
    <subcellularLocation>
        <location evidence="1">Golgi apparatus membrane</location>
        <topology evidence="1">Peripheral membrane protein</topology>
        <orientation evidence="1">Cytoplasmic side</orientation>
    </subcellularLocation>
</comment>
<dbReference type="PANTHER" id="PTHR11141:SF0">
    <property type="entry name" value="PROTEIN TRANSPORT PROTEIN SEC23"/>
    <property type="match status" value="1"/>
</dbReference>
<keyword evidence="22" id="KW-1185">Reference proteome</keyword>
<organism evidence="21 22">
    <name type="scientific">Chlorella vulgaris</name>
    <name type="common">Green alga</name>
    <dbReference type="NCBI Taxonomy" id="3077"/>
    <lineage>
        <taxon>Eukaryota</taxon>
        <taxon>Viridiplantae</taxon>
        <taxon>Chlorophyta</taxon>
        <taxon>core chlorophytes</taxon>
        <taxon>Trebouxiophyceae</taxon>
        <taxon>Chlorellales</taxon>
        <taxon>Chlorellaceae</taxon>
        <taxon>Chlorella clade</taxon>
        <taxon>Chlorella</taxon>
    </lineage>
</organism>
<dbReference type="GO" id="GO:0005789">
    <property type="term" value="C:endoplasmic reticulum membrane"/>
    <property type="evidence" value="ECO:0007669"/>
    <property type="project" value="UniProtKB-SubCell"/>
</dbReference>
<reference evidence="21" key="2">
    <citation type="submission" date="2020-11" db="EMBL/GenBank/DDBJ databases">
        <authorList>
            <person name="Cecchin M."/>
            <person name="Marcolungo L."/>
            <person name="Rossato M."/>
            <person name="Girolomoni L."/>
            <person name="Cosentino E."/>
            <person name="Cuine S."/>
            <person name="Li-Beisson Y."/>
            <person name="Delledonne M."/>
            <person name="Ballottari M."/>
        </authorList>
    </citation>
    <scope>NUCLEOTIDE SEQUENCE</scope>
    <source>
        <strain evidence="21">211/11P</strain>
        <tissue evidence="21">Whole cell</tissue>
    </source>
</reference>
<evidence type="ECO:0000256" key="3">
    <source>
        <dbReference type="ARBA" id="ARBA00021212"/>
    </source>
</evidence>
<dbReference type="GO" id="GO:0006886">
    <property type="term" value="P:intracellular protein transport"/>
    <property type="evidence" value="ECO:0007669"/>
    <property type="project" value="InterPro"/>
</dbReference>
<dbReference type="InterPro" id="IPR036175">
    <property type="entry name" value="Sec23/24_helical_dom_sf"/>
</dbReference>
<dbReference type="Gene3D" id="2.60.40.1670">
    <property type="entry name" value="beta-sandwich domain of Sec23/24"/>
    <property type="match status" value="1"/>
</dbReference>
<keyword evidence="7 14" id="KW-0862">Zinc</keyword>
<feature type="domain" description="Sec23/Sec24 trunk" evidence="18">
    <location>
        <begin position="122"/>
        <end position="399"/>
    </location>
</feature>
<dbReference type="InterPro" id="IPR037550">
    <property type="entry name" value="Sec23_C"/>
</dbReference>
<evidence type="ECO:0000256" key="2">
    <source>
        <dbReference type="ARBA" id="ARBA00009210"/>
    </source>
</evidence>
<dbReference type="Proteomes" id="UP001055712">
    <property type="component" value="Unassembled WGS sequence"/>
</dbReference>
<evidence type="ECO:0000259" key="17">
    <source>
        <dbReference type="Pfam" id="PF04810"/>
    </source>
</evidence>
<dbReference type="InterPro" id="IPR036180">
    <property type="entry name" value="Gelsolin-like_dom_sf"/>
</dbReference>
<evidence type="ECO:0000256" key="12">
    <source>
        <dbReference type="ARBA" id="ARBA00023329"/>
    </source>
</evidence>
<dbReference type="AlphaFoldDB" id="A0A9D4TNN0"/>
<dbReference type="Pfam" id="PF04815">
    <property type="entry name" value="Sec23_helical"/>
    <property type="match status" value="1"/>
</dbReference>
<comment type="similarity">
    <text evidence="2 14">Belongs to the SEC23/SEC24 family. SEC23 subfamily.</text>
</comment>
<evidence type="ECO:0000256" key="15">
    <source>
        <dbReference type="SAM" id="MobiDB-lite"/>
    </source>
</evidence>
<dbReference type="Gene3D" id="3.40.50.410">
    <property type="entry name" value="von Willebrand factor, type A domain"/>
    <property type="match status" value="1"/>
</dbReference>
<keyword evidence="10" id="KW-0333">Golgi apparatus</keyword>
<gene>
    <name evidence="21" type="ORF">D9Q98_005100</name>
</gene>
<accession>A0A9D4TNN0</accession>
<feature type="compositionally biased region" description="Gly residues" evidence="15">
    <location>
        <begin position="211"/>
        <end position="224"/>
    </location>
</feature>
<keyword evidence="9 14" id="KW-0653">Protein transport</keyword>
<dbReference type="SUPFAM" id="SSF82754">
    <property type="entry name" value="C-terminal, gelsolin-like domain of Sec23/24"/>
    <property type="match status" value="1"/>
</dbReference>
<dbReference type="CDD" id="cd11287">
    <property type="entry name" value="Sec23_C"/>
    <property type="match status" value="1"/>
</dbReference>
<dbReference type="Pfam" id="PF04810">
    <property type="entry name" value="zf-Sec23_Sec24"/>
    <property type="match status" value="1"/>
</dbReference>
<dbReference type="FunFam" id="3.40.20.10:FF:000041">
    <property type="entry name" value="Protein transport protein SEC23"/>
    <property type="match status" value="1"/>
</dbReference>
<dbReference type="Pfam" id="PF04811">
    <property type="entry name" value="Sec23_trunk"/>
    <property type="match status" value="1"/>
</dbReference>
<evidence type="ECO:0000256" key="9">
    <source>
        <dbReference type="ARBA" id="ARBA00022927"/>
    </source>
</evidence>
<dbReference type="InterPro" id="IPR006900">
    <property type="entry name" value="Sec23/24_helical_dom"/>
</dbReference>
<evidence type="ECO:0000256" key="7">
    <source>
        <dbReference type="ARBA" id="ARBA00022833"/>
    </source>
</evidence>
<dbReference type="InterPro" id="IPR006896">
    <property type="entry name" value="Sec23/24_trunk_dom"/>
</dbReference>
<dbReference type="FunFam" id="2.30.30.380:FF:000001">
    <property type="entry name" value="Protein transport protein SEC23"/>
    <property type="match status" value="1"/>
</dbReference>
<keyword evidence="5 14" id="KW-0479">Metal-binding</keyword>
<keyword evidence="4 14" id="KW-0813">Transport</keyword>
<dbReference type="GO" id="GO:0090110">
    <property type="term" value="P:COPII-coated vesicle cargo loading"/>
    <property type="evidence" value="ECO:0007669"/>
    <property type="project" value="TreeGrafter"/>
</dbReference>
<evidence type="ECO:0000256" key="10">
    <source>
        <dbReference type="ARBA" id="ARBA00023034"/>
    </source>
</evidence>
<feature type="domain" description="Zinc finger Sec23/Sec24-type" evidence="17">
    <location>
        <begin position="54"/>
        <end position="92"/>
    </location>
</feature>
<dbReference type="InterPro" id="IPR006895">
    <property type="entry name" value="Znf_Sec23_Sec24"/>
</dbReference>
<dbReference type="SUPFAM" id="SSF53300">
    <property type="entry name" value="vWA-like"/>
    <property type="match status" value="1"/>
</dbReference>
<evidence type="ECO:0000256" key="13">
    <source>
        <dbReference type="ARBA" id="ARBA00025471"/>
    </source>
</evidence>
<dbReference type="GO" id="GO:0008270">
    <property type="term" value="F:zinc ion binding"/>
    <property type="evidence" value="ECO:0007669"/>
    <property type="project" value="InterPro"/>
</dbReference>
<protein>
    <recommendedName>
        <fullName evidence="3 14">Protein transport protein SEC23</fullName>
    </recommendedName>
</protein>
<dbReference type="GO" id="GO:0000139">
    <property type="term" value="C:Golgi membrane"/>
    <property type="evidence" value="ECO:0007669"/>
    <property type="project" value="UniProtKB-SubCell"/>
</dbReference>
<feature type="region of interest" description="Disordered" evidence="15">
    <location>
        <begin position="202"/>
        <end position="233"/>
    </location>
</feature>
<dbReference type="InterPro" id="IPR037364">
    <property type="entry name" value="Sec23"/>
</dbReference>
<evidence type="ECO:0000256" key="6">
    <source>
        <dbReference type="ARBA" id="ARBA00022824"/>
    </source>
</evidence>
<dbReference type="SUPFAM" id="SSF81811">
    <property type="entry name" value="Helical domain of Sec23/24"/>
    <property type="match status" value="1"/>
</dbReference>
<evidence type="ECO:0000259" key="20">
    <source>
        <dbReference type="Pfam" id="PF08033"/>
    </source>
</evidence>
<dbReference type="InterPro" id="IPR036465">
    <property type="entry name" value="vWFA_dom_sf"/>
</dbReference>
<evidence type="ECO:0000313" key="21">
    <source>
        <dbReference type="EMBL" id="KAI3430505.1"/>
    </source>
</evidence>
<dbReference type="EMBL" id="SIDB01000007">
    <property type="protein sequence ID" value="KAI3430505.1"/>
    <property type="molecule type" value="Genomic_DNA"/>
</dbReference>
<evidence type="ECO:0000256" key="1">
    <source>
        <dbReference type="ARBA" id="ARBA00004255"/>
    </source>
</evidence>